<accession>A0A0S8G542</accession>
<dbReference type="AlphaFoldDB" id="A0A0S8G542"/>
<proteinExistence type="predicted"/>
<reference evidence="1 2" key="1">
    <citation type="journal article" date="2015" name="Microbiome">
        <title>Genomic resolution of linkages in carbon, nitrogen, and sulfur cycling among widespread estuary sediment bacteria.</title>
        <authorList>
            <person name="Baker B.J."/>
            <person name="Lazar C.S."/>
            <person name="Teske A.P."/>
            <person name="Dick G.J."/>
        </authorList>
    </citation>
    <scope>NUCLEOTIDE SEQUENCE [LARGE SCALE GENOMIC DNA]</scope>
    <source>
        <strain evidence="1">SM23_60</strain>
    </source>
</reference>
<dbReference type="Gene3D" id="1.25.40.10">
    <property type="entry name" value="Tetratricopeptide repeat domain"/>
    <property type="match status" value="1"/>
</dbReference>
<sequence>YTATRDFAKAEDCLNNALQLFKDCEEKMSIGIVEYHRALLEQARGDMPACCQYCARALHTFEEIGVKTWQEKIEQFMNQCALQK</sequence>
<comment type="caution">
    <text evidence="1">The sequence shown here is derived from an EMBL/GenBank/DDBJ whole genome shotgun (WGS) entry which is preliminary data.</text>
</comment>
<dbReference type="InterPro" id="IPR011990">
    <property type="entry name" value="TPR-like_helical_dom_sf"/>
</dbReference>
<dbReference type="EMBL" id="LJUO01000180">
    <property type="protein sequence ID" value="KPK68183.1"/>
    <property type="molecule type" value="Genomic_DNA"/>
</dbReference>
<gene>
    <name evidence="1" type="ORF">AMJ87_12245</name>
</gene>
<protein>
    <submittedName>
        <fullName evidence="1">Uncharacterized protein</fullName>
    </submittedName>
</protein>
<dbReference type="Proteomes" id="UP000051096">
    <property type="component" value="Unassembled WGS sequence"/>
</dbReference>
<evidence type="ECO:0000313" key="1">
    <source>
        <dbReference type="EMBL" id="KPK68183.1"/>
    </source>
</evidence>
<evidence type="ECO:0000313" key="2">
    <source>
        <dbReference type="Proteomes" id="UP000051096"/>
    </source>
</evidence>
<name>A0A0S8G542_UNCW3</name>
<feature type="non-terminal residue" evidence="1">
    <location>
        <position position="1"/>
    </location>
</feature>
<dbReference type="SUPFAM" id="SSF48452">
    <property type="entry name" value="TPR-like"/>
    <property type="match status" value="1"/>
</dbReference>
<organism evidence="1 2">
    <name type="scientific">candidate division WOR_3 bacterium SM23_60</name>
    <dbReference type="NCBI Taxonomy" id="1703780"/>
    <lineage>
        <taxon>Bacteria</taxon>
        <taxon>Bacteria division WOR-3</taxon>
    </lineage>
</organism>